<dbReference type="InterPro" id="IPR027417">
    <property type="entry name" value="P-loop_NTPase"/>
</dbReference>
<dbReference type="InterPro" id="IPR006073">
    <property type="entry name" value="GTP-bd"/>
</dbReference>
<organism evidence="10 11">
    <name type="scientific">Mortierella alpina</name>
    <name type="common">Oleaginous fungus</name>
    <name type="synonym">Mortierella renispora</name>
    <dbReference type="NCBI Taxonomy" id="64518"/>
    <lineage>
        <taxon>Eukaryota</taxon>
        <taxon>Fungi</taxon>
        <taxon>Fungi incertae sedis</taxon>
        <taxon>Mucoromycota</taxon>
        <taxon>Mortierellomycotina</taxon>
        <taxon>Mortierellomycetes</taxon>
        <taxon>Mortierellales</taxon>
        <taxon>Mortierellaceae</taxon>
        <taxon>Mortierella</taxon>
    </lineage>
</organism>
<dbReference type="GO" id="GO:0005739">
    <property type="term" value="C:mitochondrion"/>
    <property type="evidence" value="ECO:0007669"/>
    <property type="project" value="TreeGrafter"/>
</dbReference>
<feature type="compositionally biased region" description="Basic and acidic residues" evidence="8">
    <location>
        <begin position="42"/>
        <end position="55"/>
    </location>
</feature>
<accession>A0A9P7ZY43</accession>
<evidence type="ECO:0000256" key="4">
    <source>
        <dbReference type="ARBA" id="ARBA00022723"/>
    </source>
</evidence>
<proteinExistence type="inferred from homology"/>
<feature type="compositionally biased region" description="Acidic residues" evidence="8">
    <location>
        <begin position="389"/>
        <end position="398"/>
    </location>
</feature>
<dbReference type="GO" id="GO:0005525">
    <property type="term" value="F:GTP binding"/>
    <property type="evidence" value="ECO:0007669"/>
    <property type="project" value="UniProtKB-KW"/>
</dbReference>
<dbReference type="InterPro" id="IPR052279">
    <property type="entry name" value="EngB_GTPase"/>
</dbReference>
<dbReference type="NCBIfam" id="TIGR03598">
    <property type="entry name" value="GTPase_YsxC"/>
    <property type="match status" value="1"/>
</dbReference>
<name>A0A9P7ZY43_MORAP</name>
<keyword evidence="6" id="KW-0460">Magnesium</keyword>
<dbReference type="EMBL" id="JAIFTL010000483">
    <property type="protein sequence ID" value="KAG9319351.1"/>
    <property type="molecule type" value="Genomic_DNA"/>
</dbReference>
<dbReference type="AlphaFoldDB" id="A0A9P7ZY43"/>
<dbReference type="PANTHER" id="PTHR46498:SF1">
    <property type="entry name" value="GTP-BINDING PROTEIN 8"/>
    <property type="match status" value="1"/>
</dbReference>
<feature type="compositionally biased region" description="Low complexity" evidence="8">
    <location>
        <begin position="84"/>
        <end position="102"/>
    </location>
</feature>
<evidence type="ECO:0000313" key="10">
    <source>
        <dbReference type="EMBL" id="KAG9319351.1"/>
    </source>
</evidence>
<dbReference type="HAMAP" id="MF_00321">
    <property type="entry name" value="GTPase_EngB"/>
    <property type="match status" value="1"/>
</dbReference>
<dbReference type="Pfam" id="PF01926">
    <property type="entry name" value="MMR_HSR1"/>
    <property type="match status" value="1"/>
</dbReference>
<comment type="similarity">
    <text evidence="2">Belongs to the TRAFAC class TrmE-Era-EngA-EngB-Septin-like GTPase superfamily. EngB GTPase family.</text>
</comment>
<evidence type="ECO:0000256" key="8">
    <source>
        <dbReference type="SAM" id="MobiDB-lite"/>
    </source>
</evidence>
<keyword evidence="7" id="KW-0342">GTP-binding</keyword>
<dbReference type="SUPFAM" id="SSF52540">
    <property type="entry name" value="P-loop containing nucleoside triphosphate hydrolases"/>
    <property type="match status" value="1"/>
</dbReference>
<keyword evidence="5" id="KW-0547">Nucleotide-binding</keyword>
<dbReference type="Gene3D" id="3.40.50.300">
    <property type="entry name" value="P-loop containing nucleotide triphosphate hydrolases"/>
    <property type="match status" value="1"/>
</dbReference>
<feature type="compositionally biased region" description="Polar residues" evidence="8">
    <location>
        <begin position="376"/>
        <end position="386"/>
    </location>
</feature>
<evidence type="ECO:0000256" key="7">
    <source>
        <dbReference type="ARBA" id="ARBA00023134"/>
    </source>
</evidence>
<protein>
    <recommendedName>
        <fullName evidence="3">GTP-binding protein 8</fullName>
    </recommendedName>
</protein>
<dbReference type="InterPro" id="IPR019987">
    <property type="entry name" value="GTP-bd_ribosome_bio_YsxC"/>
</dbReference>
<evidence type="ECO:0000256" key="2">
    <source>
        <dbReference type="ARBA" id="ARBA00009638"/>
    </source>
</evidence>
<dbReference type="InterPro" id="IPR030393">
    <property type="entry name" value="G_ENGB_dom"/>
</dbReference>
<dbReference type="Proteomes" id="UP000717515">
    <property type="component" value="Unassembled WGS sequence"/>
</dbReference>
<feature type="domain" description="EngB-type G" evidence="9">
    <location>
        <begin position="195"/>
        <end position="378"/>
    </location>
</feature>
<reference evidence="10" key="1">
    <citation type="submission" date="2021-07" db="EMBL/GenBank/DDBJ databases">
        <title>Draft genome of Mortierella alpina, strain LL118, isolated from an aspen leaf litter sample.</title>
        <authorList>
            <person name="Yang S."/>
            <person name="Vinatzer B.A."/>
        </authorList>
    </citation>
    <scope>NUCLEOTIDE SEQUENCE</scope>
    <source>
        <strain evidence="10">LL118</strain>
    </source>
</reference>
<evidence type="ECO:0000256" key="5">
    <source>
        <dbReference type="ARBA" id="ARBA00022741"/>
    </source>
</evidence>
<dbReference type="CDD" id="cd01876">
    <property type="entry name" value="YihA_EngB"/>
    <property type="match status" value="1"/>
</dbReference>
<sequence length="584" mass="64178">MEFITGAARKAVHTYGTAALCSFHTPSMQLSRMSARQIRTRALERRKPQLADQRRGGVLFDRPSLSANETTATSPEPVDRQSDSSSTTTAAPTATEAPVAPTLPKRIQQGFPTLRSHKSSQSDKNSSLKTEKATEAATTPNPEIKKERFPRKLQAFPFVPGATSSELAKAHKFFFLPADFVKSATSLAMIPENTMIPEVAFIGRSNIGKSSLINGLVNRNGLVKTSSKPGHTRMMNFFKIGDKLSLVDMPGYGWKSRDEWGGMILSYLQNRTNLKRIYILIDPSHGLKESDTQIMKLLDGSGLSYQVVLTKVDKLSKTKYIAAKAQIESQLVKDAICCFPMVLGRDNPTMSTSVESTSTTPATEVEQVAPSLENTANSIIVDSGSVSKEEDEEEEEEEAEHKEQQVTKPTAPRADLAAELTFVQERLEAIAKEERTGADGEKVALEELGKSTEALISSHQLLSEKQTQLDLLSSDDSTRAEVESEVDQLKNDSVAKEHQWSATKEVYHREFGAITEDVTTAPLTEGKAKAAQDIKQLQDQIASLQKQLDAVSIRRKQMAADAEEQHRRLEQEGGALDDDDEVAV</sequence>
<dbReference type="GO" id="GO:0046872">
    <property type="term" value="F:metal ion binding"/>
    <property type="evidence" value="ECO:0007669"/>
    <property type="project" value="UniProtKB-KW"/>
</dbReference>
<feature type="compositionally biased region" description="Polar residues" evidence="8">
    <location>
        <begin position="65"/>
        <end position="74"/>
    </location>
</feature>
<feature type="region of interest" description="Disordered" evidence="8">
    <location>
        <begin position="562"/>
        <end position="584"/>
    </location>
</feature>
<evidence type="ECO:0000256" key="3">
    <source>
        <dbReference type="ARBA" id="ARBA00015370"/>
    </source>
</evidence>
<evidence type="ECO:0000256" key="1">
    <source>
        <dbReference type="ARBA" id="ARBA00001946"/>
    </source>
</evidence>
<gene>
    <name evidence="10" type="ORF">KVV02_002441</name>
</gene>
<keyword evidence="4" id="KW-0479">Metal-binding</keyword>
<comment type="caution">
    <text evidence="10">The sequence shown here is derived from an EMBL/GenBank/DDBJ whole genome shotgun (WGS) entry which is preliminary data.</text>
</comment>
<dbReference type="PROSITE" id="PS51706">
    <property type="entry name" value="G_ENGB"/>
    <property type="match status" value="1"/>
</dbReference>
<feature type="region of interest" description="Disordered" evidence="8">
    <location>
        <begin position="42"/>
        <end position="143"/>
    </location>
</feature>
<feature type="region of interest" description="Disordered" evidence="8">
    <location>
        <begin position="376"/>
        <end position="413"/>
    </location>
</feature>
<dbReference type="PANTHER" id="PTHR46498">
    <property type="entry name" value="GTP-BINDING PROTEIN 8"/>
    <property type="match status" value="1"/>
</dbReference>
<comment type="cofactor">
    <cofactor evidence="1">
        <name>Mg(2+)</name>
        <dbReference type="ChEBI" id="CHEBI:18420"/>
    </cofactor>
</comment>
<evidence type="ECO:0000259" key="9">
    <source>
        <dbReference type="PROSITE" id="PS51706"/>
    </source>
</evidence>
<feature type="compositionally biased region" description="Acidic residues" evidence="8">
    <location>
        <begin position="575"/>
        <end position="584"/>
    </location>
</feature>
<evidence type="ECO:0000313" key="11">
    <source>
        <dbReference type="Proteomes" id="UP000717515"/>
    </source>
</evidence>
<evidence type="ECO:0000256" key="6">
    <source>
        <dbReference type="ARBA" id="ARBA00022842"/>
    </source>
</evidence>